<dbReference type="EMBL" id="AP021906">
    <property type="protein sequence ID" value="BBP91880.1"/>
    <property type="molecule type" value="Genomic_DNA"/>
</dbReference>
<accession>A0A5S9MEE4</accession>
<protein>
    <submittedName>
        <fullName evidence="1">Uncharacterized protein</fullName>
    </submittedName>
</protein>
<organism evidence="1 2">
    <name type="scientific">Bacillus safensis</name>
    <dbReference type="NCBI Taxonomy" id="561879"/>
    <lineage>
        <taxon>Bacteria</taxon>
        <taxon>Bacillati</taxon>
        <taxon>Bacillota</taxon>
        <taxon>Bacilli</taxon>
        <taxon>Bacillales</taxon>
        <taxon>Bacillaceae</taxon>
        <taxon>Bacillus</taxon>
    </lineage>
</organism>
<reference evidence="1 2" key="1">
    <citation type="submission" date="2019-12" db="EMBL/GenBank/DDBJ databases">
        <title>Full genome sequence of a Bacillus safensis strain isolated from commercially available natto in Indonesia.</title>
        <authorList>
            <person name="Yoshida M."/>
            <person name="Uomi M."/>
            <person name="Waturangi D."/>
            <person name="Ekaputri J.J."/>
            <person name="Setiamarga D.H.E."/>
        </authorList>
    </citation>
    <scope>NUCLEOTIDE SEQUENCE [LARGE SCALE GENOMIC DNA]</scope>
    <source>
        <strain evidence="1 2">IDN1</strain>
    </source>
</reference>
<name>A0A5S9MEE4_BACIA</name>
<evidence type="ECO:0000313" key="1">
    <source>
        <dbReference type="EMBL" id="BBP91880.1"/>
    </source>
</evidence>
<sequence length="59" mass="7050">MMREQLSLSWEAIAEKAMKNEPITVQEGLDILKADDRELLPIMHAAYQVRFHFFFKKKR</sequence>
<proteinExistence type="predicted"/>
<gene>
    <name evidence="1" type="ORF">BsIDN1_54980</name>
</gene>
<dbReference type="Proteomes" id="UP000464658">
    <property type="component" value="Chromosome"/>
</dbReference>
<dbReference type="AlphaFoldDB" id="A0A5S9MEE4"/>
<evidence type="ECO:0000313" key="2">
    <source>
        <dbReference type="Proteomes" id="UP000464658"/>
    </source>
</evidence>